<dbReference type="Gene3D" id="3.10.290.10">
    <property type="entry name" value="RNA-binding S4 domain"/>
    <property type="match status" value="1"/>
</dbReference>
<name>A0A381P6M4_9ZZZZ</name>
<dbReference type="PANTHER" id="PTHR21600:SF87">
    <property type="entry name" value="RNA PSEUDOURIDYLATE SYNTHASE DOMAIN-CONTAINING PROTEIN 1"/>
    <property type="match status" value="1"/>
</dbReference>
<dbReference type="EMBL" id="UINC01000876">
    <property type="protein sequence ID" value="SUZ62520.1"/>
    <property type="molecule type" value="Genomic_DNA"/>
</dbReference>
<dbReference type="InterPro" id="IPR036986">
    <property type="entry name" value="S4_RNA-bd_sf"/>
</dbReference>
<protein>
    <recommendedName>
        <fullName evidence="3">RNA-binding S4 domain-containing protein</fullName>
    </recommendedName>
</protein>
<dbReference type="PROSITE" id="PS50889">
    <property type="entry name" value="S4"/>
    <property type="match status" value="1"/>
</dbReference>
<dbReference type="GO" id="GO:0003723">
    <property type="term" value="F:RNA binding"/>
    <property type="evidence" value="ECO:0007669"/>
    <property type="project" value="InterPro"/>
</dbReference>
<dbReference type="PANTHER" id="PTHR21600">
    <property type="entry name" value="MITOCHONDRIAL RNA PSEUDOURIDINE SYNTHASE"/>
    <property type="match status" value="1"/>
</dbReference>
<evidence type="ECO:0000313" key="4">
    <source>
        <dbReference type="EMBL" id="SUZ62520.1"/>
    </source>
</evidence>
<feature type="non-terminal residue" evidence="4">
    <location>
        <position position="1"/>
    </location>
</feature>
<dbReference type="SUPFAM" id="SSF55120">
    <property type="entry name" value="Pseudouridine synthase"/>
    <property type="match status" value="1"/>
</dbReference>
<dbReference type="SUPFAM" id="SSF55174">
    <property type="entry name" value="Alpha-L RNA-binding motif"/>
    <property type="match status" value="1"/>
</dbReference>
<dbReference type="GO" id="GO:0000455">
    <property type="term" value="P:enzyme-directed rRNA pseudouridine synthesis"/>
    <property type="evidence" value="ECO:0007669"/>
    <property type="project" value="TreeGrafter"/>
</dbReference>
<dbReference type="InterPro" id="IPR002942">
    <property type="entry name" value="S4_RNA-bd"/>
</dbReference>
<dbReference type="InterPro" id="IPR006225">
    <property type="entry name" value="PsdUridine_synth_RluC/D"/>
</dbReference>
<comment type="similarity">
    <text evidence="1">Belongs to the pseudouridine synthase RluA family.</text>
</comment>
<evidence type="ECO:0000256" key="2">
    <source>
        <dbReference type="ARBA" id="ARBA00023235"/>
    </source>
</evidence>
<dbReference type="CDD" id="cd00165">
    <property type="entry name" value="S4"/>
    <property type="match status" value="1"/>
</dbReference>
<reference evidence="4" key="1">
    <citation type="submission" date="2018-05" db="EMBL/GenBank/DDBJ databases">
        <authorList>
            <person name="Lanie J.A."/>
            <person name="Ng W.-L."/>
            <person name="Kazmierczak K.M."/>
            <person name="Andrzejewski T.M."/>
            <person name="Davidsen T.M."/>
            <person name="Wayne K.J."/>
            <person name="Tettelin H."/>
            <person name="Glass J.I."/>
            <person name="Rusch D."/>
            <person name="Podicherti R."/>
            <person name="Tsui H.-C.T."/>
            <person name="Winkler M.E."/>
        </authorList>
    </citation>
    <scope>NUCLEOTIDE SEQUENCE</scope>
</reference>
<gene>
    <name evidence="4" type="ORF">METZ01_LOCUS15374</name>
</gene>
<evidence type="ECO:0000259" key="3">
    <source>
        <dbReference type="SMART" id="SM00363"/>
    </source>
</evidence>
<keyword evidence="2" id="KW-0413">Isomerase</keyword>
<feature type="domain" description="RNA-binding S4" evidence="3">
    <location>
        <begin position="12"/>
        <end position="74"/>
    </location>
</feature>
<dbReference type="Gene3D" id="3.30.2350.10">
    <property type="entry name" value="Pseudouridine synthase"/>
    <property type="match status" value="1"/>
</dbReference>
<dbReference type="InterPro" id="IPR020103">
    <property type="entry name" value="PsdUridine_synth_cat_dom_sf"/>
</dbReference>
<dbReference type="NCBIfam" id="TIGR00005">
    <property type="entry name" value="rluA_subfam"/>
    <property type="match status" value="1"/>
</dbReference>
<dbReference type="InterPro" id="IPR050188">
    <property type="entry name" value="RluA_PseudoU_synthase"/>
</dbReference>
<proteinExistence type="inferred from homology"/>
<dbReference type="AlphaFoldDB" id="A0A381P6M4"/>
<evidence type="ECO:0000256" key="1">
    <source>
        <dbReference type="ARBA" id="ARBA00010876"/>
    </source>
</evidence>
<dbReference type="InterPro" id="IPR006145">
    <property type="entry name" value="PsdUridine_synth_RsuA/RluA"/>
</dbReference>
<accession>A0A381P6M4</accession>
<organism evidence="4">
    <name type="scientific">marine metagenome</name>
    <dbReference type="NCBI Taxonomy" id="408172"/>
    <lineage>
        <taxon>unclassified sequences</taxon>
        <taxon>metagenomes</taxon>
        <taxon>ecological metagenomes</taxon>
    </lineage>
</organism>
<dbReference type="Pfam" id="PF00849">
    <property type="entry name" value="PseudoU_synth_2"/>
    <property type="match status" value="1"/>
</dbReference>
<dbReference type="CDD" id="cd02869">
    <property type="entry name" value="PseudoU_synth_RluA_like"/>
    <property type="match status" value="1"/>
</dbReference>
<dbReference type="GO" id="GO:0009982">
    <property type="term" value="F:pseudouridine synthase activity"/>
    <property type="evidence" value="ECO:0007669"/>
    <property type="project" value="InterPro"/>
</dbReference>
<sequence length="322" mass="37369">VKIAVSSSDELIRLDLFLSQRLVQFSRTNIQKMISNQSIKVNGEWTKKNSALNYGDIIEIDLTNKNNLEKTSLEKWKYPLDVLYKDKDFAIINKPRGVIVHPAKGNYNQTLVNILLDTFEQDFESSVDPLRPGIVHRLDKDTTGVMIIPFSEYSHWKIAEQFQNRTIQKEYIAITWGLWDKNEGIIENVLNRNKKNPIKFEVSNTGKNALSEFKLVKAGRYLSAVKFFPKTGRTHQIRVHCKESGYPIFGDDLYNGGIKKSKEYAKEIQLQLNNYYSMIEGFCLHAHSIEFNHPSTNKRVQFKIDPDKNFQTIYQDILDEKI</sequence>
<dbReference type="SMART" id="SM00363">
    <property type="entry name" value="S4"/>
    <property type="match status" value="1"/>
</dbReference>